<dbReference type="EMBL" id="AP018738">
    <property type="protein sequence ID" value="BBE51519.1"/>
    <property type="molecule type" value="Genomic_DNA"/>
</dbReference>
<dbReference type="AlphaFoldDB" id="A0A2Z6GDY6"/>
<name>A0A2Z6GDY6_9PROT</name>
<dbReference type="InterPro" id="IPR038604">
    <property type="entry name" value="HopJ_sf"/>
</dbReference>
<dbReference type="Proteomes" id="UP000033070">
    <property type="component" value="Chromosome"/>
</dbReference>
<dbReference type="KEGG" id="fam:OYT1_ch1993"/>
<sequence>MELTTFLQRLNDTPETIAFADTLAVIEALYDFTPTEFRNGDLLNEAGKNNGSCKIFSFAKLQGLTPAQTLHCFGDYYRKDVLEHPEATDHQNIRNFMNTGWKGVEFMGETLKKK</sequence>
<evidence type="ECO:0000313" key="1">
    <source>
        <dbReference type="EMBL" id="BBE51519.1"/>
    </source>
</evidence>
<evidence type="ECO:0000313" key="2">
    <source>
        <dbReference type="Proteomes" id="UP000033070"/>
    </source>
</evidence>
<keyword evidence="2" id="KW-1185">Reference proteome</keyword>
<dbReference type="Pfam" id="PF08888">
    <property type="entry name" value="HopJ"/>
    <property type="match status" value="1"/>
</dbReference>
<proteinExistence type="predicted"/>
<protein>
    <submittedName>
        <fullName evidence="1">HopJ type III effector protein</fullName>
    </submittedName>
</protein>
<accession>A0A2Z6GDY6</accession>
<dbReference type="RefSeq" id="WP_062626183.1">
    <property type="nucleotide sequence ID" value="NZ_AP018738.1"/>
</dbReference>
<dbReference type="STRING" id="1188319.OYT1_00984"/>
<dbReference type="Gene3D" id="3.20.160.10">
    <property type="entry name" value="vpa0580 domain like"/>
    <property type="match status" value="1"/>
</dbReference>
<reference evidence="1 2" key="1">
    <citation type="submission" date="2018-06" db="EMBL/GenBank/DDBJ databases">
        <title>OYT1 Genome Sequencing.</title>
        <authorList>
            <person name="Kato S."/>
            <person name="Itoh T."/>
            <person name="Ohkuma M."/>
        </authorList>
    </citation>
    <scope>NUCLEOTIDE SEQUENCE [LARGE SCALE GENOMIC DNA]</scope>
    <source>
        <strain evidence="1 2">OYT1</strain>
    </source>
</reference>
<dbReference type="InterPro" id="IPR014984">
    <property type="entry name" value="HopJ"/>
</dbReference>
<organism evidence="1 2">
    <name type="scientific">Ferriphaselus amnicola</name>
    <dbReference type="NCBI Taxonomy" id="1188319"/>
    <lineage>
        <taxon>Bacteria</taxon>
        <taxon>Pseudomonadati</taxon>
        <taxon>Pseudomonadota</taxon>
        <taxon>Betaproteobacteria</taxon>
        <taxon>Nitrosomonadales</taxon>
        <taxon>Gallionellaceae</taxon>
        <taxon>Ferriphaselus</taxon>
    </lineage>
</organism>
<dbReference type="OrthoDB" id="9790826at2"/>
<gene>
    <name evidence="1" type="ORF">OYT1_ch1993</name>
</gene>